<dbReference type="PANTHER" id="PTHR28142">
    <property type="entry name" value="MITOCHONDRIAL INNER MEMBRANE I-AAA PROTEASE SUPERCOMPLEX SUBUNIT MGR3-RELATED"/>
    <property type="match status" value="1"/>
</dbReference>
<name>A0A8K0UH76_9AGAR</name>
<proteinExistence type="predicted"/>
<dbReference type="Proteomes" id="UP000813824">
    <property type="component" value="Unassembled WGS sequence"/>
</dbReference>
<evidence type="ECO:0000313" key="3">
    <source>
        <dbReference type="EMBL" id="KAH8087148.1"/>
    </source>
</evidence>
<dbReference type="OrthoDB" id="10050400at2759"/>
<dbReference type="PANTHER" id="PTHR28142:SF1">
    <property type="entry name" value="MITOCHONDRIAL INNER MEMBRANE I-AAA PROTEASE SUPERCOMPLEX SUBUNIT MGR3-RELATED"/>
    <property type="match status" value="1"/>
</dbReference>
<dbReference type="SUPFAM" id="SSF48452">
    <property type="entry name" value="TPR-like"/>
    <property type="match status" value="1"/>
</dbReference>
<protein>
    <submittedName>
        <fullName evidence="3">Uncharacterized protein</fullName>
    </submittedName>
</protein>
<reference evidence="3" key="1">
    <citation type="journal article" date="2021" name="New Phytol.">
        <title>Evolutionary innovations through gain and loss of genes in the ectomycorrhizal Boletales.</title>
        <authorList>
            <person name="Wu G."/>
            <person name="Miyauchi S."/>
            <person name="Morin E."/>
            <person name="Kuo A."/>
            <person name="Drula E."/>
            <person name="Varga T."/>
            <person name="Kohler A."/>
            <person name="Feng B."/>
            <person name="Cao Y."/>
            <person name="Lipzen A."/>
            <person name="Daum C."/>
            <person name="Hundley H."/>
            <person name="Pangilinan J."/>
            <person name="Johnson J."/>
            <person name="Barry K."/>
            <person name="LaButti K."/>
            <person name="Ng V."/>
            <person name="Ahrendt S."/>
            <person name="Min B."/>
            <person name="Choi I.G."/>
            <person name="Park H."/>
            <person name="Plett J.M."/>
            <person name="Magnuson J."/>
            <person name="Spatafora J.W."/>
            <person name="Nagy L.G."/>
            <person name="Henrissat B."/>
            <person name="Grigoriev I.V."/>
            <person name="Yang Z.L."/>
            <person name="Xu J."/>
            <person name="Martin F.M."/>
        </authorList>
    </citation>
    <scope>NUCLEOTIDE SEQUENCE</scope>
    <source>
        <strain evidence="3">KKN 215</strain>
    </source>
</reference>
<keyword evidence="4" id="KW-1185">Reference proteome</keyword>
<feature type="compositionally biased region" description="Low complexity" evidence="1">
    <location>
        <begin position="25"/>
        <end position="48"/>
    </location>
</feature>
<evidence type="ECO:0000256" key="1">
    <source>
        <dbReference type="SAM" id="MobiDB-lite"/>
    </source>
</evidence>
<keyword evidence="2" id="KW-0812">Transmembrane</keyword>
<dbReference type="EMBL" id="JAEVFJ010000041">
    <property type="protein sequence ID" value="KAH8087148.1"/>
    <property type="molecule type" value="Genomic_DNA"/>
</dbReference>
<accession>A0A8K0UH76</accession>
<feature type="transmembrane region" description="Helical" evidence="2">
    <location>
        <begin position="60"/>
        <end position="80"/>
    </location>
</feature>
<dbReference type="Gene3D" id="1.25.40.10">
    <property type="entry name" value="Tetratricopeptide repeat domain"/>
    <property type="match status" value="1"/>
</dbReference>
<feature type="region of interest" description="Disordered" evidence="1">
    <location>
        <begin position="25"/>
        <end position="52"/>
    </location>
</feature>
<dbReference type="InterPro" id="IPR011990">
    <property type="entry name" value="TPR-like_helical_dom_sf"/>
</dbReference>
<comment type="caution">
    <text evidence="3">The sequence shown here is derived from an EMBL/GenBank/DDBJ whole genome shotgun (WGS) entry which is preliminary data.</text>
</comment>
<keyword evidence="2" id="KW-0472">Membrane</keyword>
<organism evidence="3 4">
    <name type="scientific">Cristinia sonorae</name>
    <dbReference type="NCBI Taxonomy" id="1940300"/>
    <lineage>
        <taxon>Eukaryota</taxon>
        <taxon>Fungi</taxon>
        <taxon>Dikarya</taxon>
        <taxon>Basidiomycota</taxon>
        <taxon>Agaricomycotina</taxon>
        <taxon>Agaricomycetes</taxon>
        <taxon>Agaricomycetidae</taxon>
        <taxon>Agaricales</taxon>
        <taxon>Pleurotineae</taxon>
        <taxon>Stephanosporaceae</taxon>
        <taxon>Cristinia</taxon>
    </lineage>
</organism>
<keyword evidence="2" id="KW-1133">Transmembrane helix</keyword>
<sequence>MLAHSVSRQLSASSRSRASQITRAFARHSSWSRSQRQMSMASTSTASADGQNTPKLNIRVSTLFGALMIVGIGSTAYGLYEFYSAFTMWPKAVREDLRAGVKAKNQGNLNTSERYLTRALETALALPLTDLSPNPHAKLSGISIVLGEVLETNHKPDEAYAVYVAALERLQRAIGEGSSKGAEGGVTVSGPERVRAAALAFKLAEMAEEYSQPEAEEEKWLVYAVEELLRVLRDTQTHAGKQKADSSRDVAEDVKGGGYSDKVDLDELELPAWVRRDDVVAPLERLGAFYGRTGKQEYSIPLYLSALSILLPPNSHHASAETKCQGAHIMNSLASSLAQASTTPERLPKAEAWAKKAIAVVTSVRSSSVQEDPEVLGQCDAVLVAALFNMGSLKESGGSIDEAKEWYTSAQKQATSIKMREGIIESEQALRRLKRHTSNETRS</sequence>
<dbReference type="AlphaFoldDB" id="A0A8K0UH76"/>
<evidence type="ECO:0000313" key="4">
    <source>
        <dbReference type="Proteomes" id="UP000813824"/>
    </source>
</evidence>
<evidence type="ECO:0000256" key="2">
    <source>
        <dbReference type="SAM" id="Phobius"/>
    </source>
</evidence>
<gene>
    <name evidence="3" type="ORF">BXZ70DRAFT_541465</name>
</gene>
<dbReference type="InterPro" id="IPR040201">
    <property type="entry name" value="Mrg3-like"/>
</dbReference>